<organism evidence="1 2">
    <name type="scientific">Nonomuraea insulae</name>
    <dbReference type="NCBI Taxonomy" id="1616787"/>
    <lineage>
        <taxon>Bacteria</taxon>
        <taxon>Bacillati</taxon>
        <taxon>Actinomycetota</taxon>
        <taxon>Actinomycetes</taxon>
        <taxon>Streptosporangiales</taxon>
        <taxon>Streptosporangiaceae</taxon>
        <taxon>Nonomuraea</taxon>
    </lineage>
</organism>
<keyword evidence="2" id="KW-1185">Reference proteome</keyword>
<evidence type="ECO:0000313" key="1">
    <source>
        <dbReference type="EMBL" id="MFC5835160.1"/>
    </source>
</evidence>
<evidence type="ECO:0000313" key="2">
    <source>
        <dbReference type="Proteomes" id="UP001596058"/>
    </source>
</evidence>
<gene>
    <name evidence="1" type="ORF">ACFPZ3_65970</name>
</gene>
<accession>A0ABW1DAR8</accession>
<protein>
    <submittedName>
        <fullName evidence="1">Uncharacterized protein</fullName>
    </submittedName>
</protein>
<dbReference type="Proteomes" id="UP001596058">
    <property type="component" value="Unassembled WGS sequence"/>
</dbReference>
<dbReference type="EMBL" id="JBHSPA010000118">
    <property type="protein sequence ID" value="MFC5835160.1"/>
    <property type="molecule type" value="Genomic_DNA"/>
</dbReference>
<reference evidence="2" key="1">
    <citation type="journal article" date="2019" name="Int. J. Syst. Evol. Microbiol.">
        <title>The Global Catalogue of Microorganisms (GCM) 10K type strain sequencing project: providing services to taxonomists for standard genome sequencing and annotation.</title>
        <authorList>
            <consortium name="The Broad Institute Genomics Platform"/>
            <consortium name="The Broad Institute Genome Sequencing Center for Infectious Disease"/>
            <person name="Wu L."/>
            <person name="Ma J."/>
        </authorList>
    </citation>
    <scope>NUCLEOTIDE SEQUENCE [LARGE SCALE GENOMIC DNA]</scope>
    <source>
        <strain evidence="2">CCUG 53903</strain>
    </source>
</reference>
<comment type="caution">
    <text evidence="1">The sequence shown here is derived from an EMBL/GenBank/DDBJ whole genome shotgun (WGS) entry which is preliminary data.</text>
</comment>
<sequence>MTRTGTRSRKPGVWLGTAAMLSTAITLLTGGAASAEQARSGVALAVTCGDSALSGNWYFESSHNNPNACAKCQEAGAVLEASGNWRAYCKRRYNPAGTLTRVDLYRFCLVCRSTEAASVERFQAGRGQGA</sequence>
<name>A0ABW1DAR8_9ACTN</name>
<dbReference type="RefSeq" id="WP_379524571.1">
    <property type="nucleotide sequence ID" value="NZ_JBHSPA010000118.1"/>
</dbReference>
<proteinExistence type="predicted"/>